<dbReference type="Gene3D" id="3.40.50.300">
    <property type="entry name" value="P-loop containing nucleotide triphosphate hydrolases"/>
    <property type="match status" value="1"/>
</dbReference>
<dbReference type="EMBL" id="MUYU01000022">
    <property type="protein sequence ID" value="OOS23044.1"/>
    <property type="molecule type" value="Genomic_DNA"/>
</dbReference>
<dbReference type="InterPro" id="IPR004472">
    <property type="entry name" value="DTB_synth_BioD"/>
</dbReference>
<feature type="binding site" evidence="9">
    <location>
        <begin position="118"/>
        <end position="121"/>
    </location>
    <ligand>
        <name>ATP</name>
        <dbReference type="ChEBI" id="CHEBI:30616"/>
    </ligand>
</feature>
<keyword evidence="11" id="KW-1185">Reference proteome</keyword>
<evidence type="ECO:0000256" key="7">
    <source>
        <dbReference type="ARBA" id="ARBA00022842"/>
    </source>
</evidence>
<dbReference type="GO" id="GO:0042803">
    <property type="term" value="F:protein homodimerization activity"/>
    <property type="evidence" value="ECO:0007669"/>
    <property type="project" value="UniProtKB-ARBA"/>
</dbReference>
<proteinExistence type="inferred from homology"/>
<evidence type="ECO:0000256" key="9">
    <source>
        <dbReference type="HAMAP-Rule" id="MF_00336"/>
    </source>
</evidence>
<evidence type="ECO:0000256" key="8">
    <source>
        <dbReference type="ARBA" id="ARBA00047386"/>
    </source>
</evidence>
<evidence type="ECO:0000256" key="6">
    <source>
        <dbReference type="ARBA" id="ARBA00022840"/>
    </source>
</evidence>
<comment type="caution">
    <text evidence="9">Lacks conserved residue(s) required for the propagation of feature annotation.</text>
</comment>
<keyword evidence="1 9" id="KW-0963">Cytoplasm</keyword>
<comment type="catalytic activity">
    <reaction evidence="9">
        <text>(7R,8S)-7,8-diammoniononanoate + CO2 + ATP = (4R,5S)-dethiobiotin + ADP + phosphate + 3 H(+)</text>
        <dbReference type="Rhea" id="RHEA:15805"/>
        <dbReference type="ChEBI" id="CHEBI:15378"/>
        <dbReference type="ChEBI" id="CHEBI:16526"/>
        <dbReference type="ChEBI" id="CHEBI:30616"/>
        <dbReference type="ChEBI" id="CHEBI:43474"/>
        <dbReference type="ChEBI" id="CHEBI:149469"/>
        <dbReference type="ChEBI" id="CHEBI:149473"/>
        <dbReference type="ChEBI" id="CHEBI:456216"/>
        <dbReference type="EC" id="6.3.3.3"/>
    </reaction>
</comment>
<dbReference type="HAMAP" id="MF_00336">
    <property type="entry name" value="BioD"/>
    <property type="match status" value="1"/>
</dbReference>
<feature type="binding site" evidence="9">
    <location>
        <position position="45"/>
    </location>
    <ligand>
        <name>substrate</name>
    </ligand>
</feature>
<feature type="binding site" evidence="9">
    <location>
        <position position="53"/>
    </location>
    <ligand>
        <name>Mg(2+)</name>
        <dbReference type="ChEBI" id="CHEBI:18420"/>
    </ligand>
</feature>
<dbReference type="PANTHER" id="PTHR43210:SF2">
    <property type="entry name" value="ATP-DEPENDENT DETHIOBIOTIN SYNTHETASE BIOD 2"/>
    <property type="match status" value="1"/>
</dbReference>
<dbReference type="Proteomes" id="UP000189800">
    <property type="component" value="Unassembled WGS sequence"/>
</dbReference>
<dbReference type="OrthoDB" id="9802097at2"/>
<dbReference type="STRING" id="470453.B0680_08630"/>
<keyword evidence="6 9" id="KW-0067">ATP-binding</keyword>
<evidence type="ECO:0000313" key="10">
    <source>
        <dbReference type="EMBL" id="OOS23044.1"/>
    </source>
</evidence>
<comment type="cofactor">
    <cofactor evidence="9">
        <name>Mg(2+)</name>
        <dbReference type="ChEBI" id="CHEBI:18420"/>
    </cofactor>
</comment>
<comment type="function">
    <text evidence="9">Catalyzes a mechanistically unusual reaction, the ATP-dependent insertion of CO2 between the N7 and N8 nitrogen atoms of 7,8-diaminopelargonic acid (DAPA, also called 7,8-diammoniononanoate) to form a ureido ring.</text>
</comment>
<keyword evidence="4 9" id="KW-0547">Nucleotide-binding</keyword>
<organism evidence="10 11">
    <name type="scientific">Moraxella pluranimalium</name>
    <dbReference type="NCBI Taxonomy" id="470453"/>
    <lineage>
        <taxon>Bacteria</taxon>
        <taxon>Pseudomonadati</taxon>
        <taxon>Pseudomonadota</taxon>
        <taxon>Gammaproteobacteria</taxon>
        <taxon>Moraxellales</taxon>
        <taxon>Moraxellaceae</taxon>
        <taxon>Moraxella</taxon>
    </lineage>
</organism>
<protein>
    <recommendedName>
        <fullName evidence="9">ATP-dependent dethiobiotin synthetase BioD</fullName>
        <ecNumber evidence="9">6.3.3.3</ecNumber>
    </recommendedName>
    <alternativeName>
        <fullName evidence="9">DTB synthetase</fullName>
        <shortName evidence="9">DTBS</shortName>
    </alternativeName>
    <alternativeName>
        <fullName evidence="9">Dethiobiotin synthase</fullName>
    </alternativeName>
</protein>
<dbReference type="FunFam" id="3.40.50.300:FF:000292">
    <property type="entry name" value="ATP-dependent dethiobiotin synthetase BioD"/>
    <property type="match status" value="1"/>
</dbReference>
<dbReference type="PIRSF" id="PIRSF006755">
    <property type="entry name" value="DTB_synth"/>
    <property type="match status" value="1"/>
</dbReference>
<keyword evidence="7 9" id="KW-0460">Magnesium</keyword>
<feature type="binding site" evidence="9">
    <location>
        <position position="118"/>
    </location>
    <ligand>
        <name>Mg(2+)</name>
        <dbReference type="ChEBI" id="CHEBI:18420"/>
    </ligand>
</feature>
<dbReference type="SUPFAM" id="SSF52540">
    <property type="entry name" value="P-loop containing nucleoside triphosphate hydrolases"/>
    <property type="match status" value="1"/>
</dbReference>
<comment type="caution">
    <text evidence="10">The sequence shown here is derived from an EMBL/GenBank/DDBJ whole genome shotgun (WGS) entry which is preliminary data.</text>
</comment>
<evidence type="ECO:0000256" key="5">
    <source>
        <dbReference type="ARBA" id="ARBA00022756"/>
    </source>
</evidence>
<evidence type="ECO:0000256" key="3">
    <source>
        <dbReference type="ARBA" id="ARBA00022723"/>
    </source>
</evidence>
<feature type="binding site" evidence="9">
    <location>
        <position position="53"/>
    </location>
    <ligand>
        <name>ATP</name>
        <dbReference type="ChEBI" id="CHEBI:30616"/>
    </ligand>
</feature>
<dbReference type="GO" id="GO:0004141">
    <property type="term" value="F:dethiobiotin synthase activity"/>
    <property type="evidence" value="ECO:0007669"/>
    <property type="project" value="UniProtKB-UniRule"/>
</dbReference>
<dbReference type="UniPathway" id="UPA00078">
    <property type="reaction ID" value="UER00161"/>
</dbReference>
<comment type="pathway">
    <text evidence="9">Cofactor biosynthesis; biotin biosynthesis; biotin from 7,8-diaminononanoate: step 1/2.</text>
</comment>
<evidence type="ECO:0000256" key="1">
    <source>
        <dbReference type="ARBA" id="ARBA00022490"/>
    </source>
</evidence>
<feature type="binding site" evidence="9">
    <location>
        <begin position="16"/>
        <end position="21"/>
    </location>
    <ligand>
        <name>ATP</name>
        <dbReference type="ChEBI" id="CHEBI:30616"/>
    </ligand>
</feature>
<keyword evidence="2 9" id="KW-0436">Ligase</keyword>
<dbReference type="PANTHER" id="PTHR43210">
    <property type="entry name" value="DETHIOBIOTIN SYNTHETASE"/>
    <property type="match status" value="1"/>
</dbReference>
<accession>A0A1T0CL47</accession>
<dbReference type="GO" id="GO:0005524">
    <property type="term" value="F:ATP binding"/>
    <property type="evidence" value="ECO:0007669"/>
    <property type="project" value="UniProtKB-UniRule"/>
</dbReference>
<dbReference type="NCBIfam" id="TIGR00347">
    <property type="entry name" value="bioD"/>
    <property type="match status" value="1"/>
</dbReference>
<comment type="subcellular location">
    <subcellularLocation>
        <location evidence="9">Cytoplasm</location>
    </subcellularLocation>
</comment>
<dbReference type="EC" id="6.3.3.3" evidence="9"/>
<dbReference type="GO" id="GO:0000287">
    <property type="term" value="F:magnesium ion binding"/>
    <property type="evidence" value="ECO:0007669"/>
    <property type="project" value="UniProtKB-UniRule"/>
</dbReference>
<sequence>MQLPTGTYFVTGIDTDIGKTIATGYIARQLHDAGCRVITQKLIQTGCQSQADDIITHRAMMGVPLLAEDSERLTMPMVLSYPASPHLASQIDGVAVDLDAIRHSTQVLSSRYDVVLVEGAGGLMVPLLDCTADSDGDDGLVIDYIAKQGYPVILVTSGRLGSINHTLLSLQALARYGLTVFAVAYNLNDDSQDTIIADDTKRYLQAYLAKYHPQAKWWQIPVFKN</sequence>
<reference evidence="10 11" key="1">
    <citation type="submission" date="2017-02" db="EMBL/GenBank/DDBJ databases">
        <title>Draft genome sequence of Moraxella pluranimalium CCUG 54913T type strain.</title>
        <authorList>
            <person name="Salva-Serra F."/>
            <person name="Engstrom-Jakobsson H."/>
            <person name="Thorell K."/>
            <person name="Jaen-Luchoro D."/>
            <person name="Gonzales-Siles L."/>
            <person name="Karlsson R."/>
            <person name="Yazdan S."/>
            <person name="Boulund F."/>
            <person name="Johnning A."/>
            <person name="Engstrand L."/>
            <person name="Kristiansson E."/>
            <person name="Moore E."/>
        </authorList>
    </citation>
    <scope>NUCLEOTIDE SEQUENCE [LARGE SCALE GENOMIC DNA]</scope>
    <source>
        <strain evidence="10 11">CCUG 54913</strain>
    </source>
</reference>
<name>A0A1T0CL47_9GAMM</name>
<comment type="subunit">
    <text evidence="9">Homodimer.</text>
</comment>
<keyword evidence="3 9" id="KW-0479">Metal-binding</keyword>
<comment type="similarity">
    <text evidence="9">Belongs to the dethiobiotin synthetase family.</text>
</comment>
<comment type="catalytic activity">
    <reaction evidence="8">
        <text>(7R,8S)-8-amino-7-(carboxyamino)nonanoate + ATP = (4R,5S)-dethiobiotin + ADP + phosphate + H(+)</text>
        <dbReference type="Rhea" id="RHEA:63684"/>
        <dbReference type="ChEBI" id="CHEBI:15378"/>
        <dbReference type="ChEBI" id="CHEBI:30616"/>
        <dbReference type="ChEBI" id="CHEBI:43474"/>
        <dbReference type="ChEBI" id="CHEBI:149470"/>
        <dbReference type="ChEBI" id="CHEBI:149473"/>
        <dbReference type="ChEBI" id="CHEBI:456216"/>
    </reaction>
</comment>
<feature type="binding site" evidence="9">
    <location>
        <position position="20"/>
    </location>
    <ligand>
        <name>Mg(2+)</name>
        <dbReference type="ChEBI" id="CHEBI:18420"/>
    </ligand>
</feature>
<keyword evidence="5 9" id="KW-0093">Biotin biosynthesis</keyword>
<evidence type="ECO:0000256" key="2">
    <source>
        <dbReference type="ARBA" id="ARBA00022598"/>
    </source>
</evidence>
<dbReference type="Pfam" id="PF13500">
    <property type="entry name" value="AAA_26"/>
    <property type="match status" value="1"/>
</dbReference>
<dbReference type="GO" id="GO:0009102">
    <property type="term" value="P:biotin biosynthetic process"/>
    <property type="evidence" value="ECO:0007669"/>
    <property type="project" value="UniProtKB-UniRule"/>
</dbReference>
<dbReference type="CDD" id="cd03109">
    <property type="entry name" value="DTBS"/>
    <property type="match status" value="1"/>
</dbReference>
<dbReference type="AlphaFoldDB" id="A0A1T0CL47"/>
<evidence type="ECO:0000256" key="4">
    <source>
        <dbReference type="ARBA" id="ARBA00022741"/>
    </source>
</evidence>
<dbReference type="GO" id="GO:0005829">
    <property type="term" value="C:cytosol"/>
    <property type="evidence" value="ECO:0007669"/>
    <property type="project" value="TreeGrafter"/>
</dbReference>
<gene>
    <name evidence="9" type="primary">bioD</name>
    <name evidence="10" type="ORF">B0680_08630</name>
</gene>
<feature type="active site" evidence="9">
    <location>
        <position position="41"/>
    </location>
</feature>
<dbReference type="InterPro" id="IPR027417">
    <property type="entry name" value="P-loop_NTPase"/>
</dbReference>
<evidence type="ECO:0000313" key="11">
    <source>
        <dbReference type="Proteomes" id="UP000189800"/>
    </source>
</evidence>